<accession>A0ABN6YC94</accession>
<evidence type="ECO:0000313" key="3">
    <source>
        <dbReference type="Proteomes" id="UP001321477"/>
    </source>
</evidence>
<gene>
    <name evidence="2" type="ORF">GCM10025870_20750</name>
</gene>
<dbReference type="Proteomes" id="UP001321477">
    <property type="component" value="Chromosome"/>
</dbReference>
<keyword evidence="1" id="KW-0812">Transmembrane</keyword>
<reference evidence="3" key="1">
    <citation type="journal article" date="2019" name="Int. J. Syst. Evol. Microbiol.">
        <title>The Global Catalogue of Microorganisms (GCM) 10K type strain sequencing project: providing services to taxonomists for standard genome sequencing and annotation.</title>
        <authorList>
            <consortium name="The Broad Institute Genomics Platform"/>
            <consortium name="The Broad Institute Genome Sequencing Center for Infectious Disease"/>
            <person name="Wu L."/>
            <person name="Ma J."/>
        </authorList>
    </citation>
    <scope>NUCLEOTIDE SEQUENCE [LARGE SCALE GENOMIC DNA]</scope>
    <source>
        <strain evidence="3">NBRC 109019</strain>
    </source>
</reference>
<feature type="transmembrane region" description="Helical" evidence="1">
    <location>
        <begin position="18"/>
        <end position="44"/>
    </location>
</feature>
<keyword evidence="1" id="KW-1133">Transmembrane helix</keyword>
<sequence>MSEVAAQRPKRPVVVWDLVLTIALLVLMTGIGFVLFFMSFFLAFAGDSCGASSVCDFDRMGTGMLVAIIGVPAIGVLALVAAILMLVLRRIAFWVPLAGIVLMAGMFALGAWITFSAVQPAAG</sequence>
<dbReference type="RefSeq" id="WP_234660153.1">
    <property type="nucleotide sequence ID" value="NZ_AP027734.1"/>
</dbReference>
<feature type="transmembrane region" description="Helical" evidence="1">
    <location>
        <begin position="94"/>
        <end position="115"/>
    </location>
</feature>
<protein>
    <submittedName>
        <fullName evidence="2">Uncharacterized protein</fullName>
    </submittedName>
</protein>
<evidence type="ECO:0000313" key="2">
    <source>
        <dbReference type="EMBL" id="BDZ55002.1"/>
    </source>
</evidence>
<proteinExistence type="predicted"/>
<keyword evidence="3" id="KW-1185">Reference proteome</keyword>
<name>A0ABN6YC94_9MICO</name>
<evidence type="ECO:0000256" key="1">
    <source>
        <dbReference type="SAM" id="Phobius"/>
    </source>
</evidence>
<organism evidence="2 3">
    <name type="scientific">Agromyces marinus</name>
    <dbReference type="NCBI Taxonomy" id="1389020"/>
    <lineage>
        <taxon>Bacteria</taxon>
        <taxon>Bacillati</taxon>
        <taxon>Actinomycetota</taxon>
        <taxon>Actinomycetes</taxon>
        <taxon>Micrococcales</taxon>
        <taxon>Microbacteriaceae</taxon>
        <taxon>Agromyces</taxon>
    </lineage>
</organism>
<feature type="transmembrane region" description="Helical" evidence="1">
    <location>
        <begin position="64"/>
        <end position="87"/>
    </location>
</feature>
<keyword evidence="1" id="KW-0472">Membrane</keyword>
<dbReference type="EMBL" id="AP027734">
    <property type="protein sequence ID" value="BDZ55002.1"/>
    <property type="molecule type" value="Genomic_DNA"/>
</dbReference>